<protein>
    <submittedName>
        <fullName evidence="2">Uncharacterized protein</fullName>
    </submittedName>
</protein>
<evidence type="ECO:0000313" key="2">
    <source>
        <dbReference type="EMBL" id="ODM99609.1"/>
    </source>
</evidence>
<evidence type="ECO:0000313" key="3">
    <source>
        <dbReference type="Proteomes" id="UP000094527"/>
    </source>
</evidence>
<dbReference type="EMBL" id="LJIJ01000269">
    <property type="protein sequence ID" value="ODM99609.1"/>
    <property type="molecule type" value="Genomic_DNA"/>
</dbReference>
<comment type="caution">
    <text evidence="2">The sequence shown here is derived from an EMBL/GenBank/DDBJ whole genome shotgun (WGS) entry which is preliminary data.</text>
</comment>
<dbReference type="Proteomes" id="UP000094527">
    <property type="component" value="Unassembled WGS sequence"/>
</dbReference>
<feature type="compositionally biased region" description="Pro residues" evidence="1">
    <location>
        <begin position="173"/>
        <end position="185"/>
    </location>
</feature>
<sequence>CVAYSHSTITSVSVNSQLRKKKMKWGHKSKVIALLCLSLAVNAQNYYQGGFQPSAWPSGAPYVSSTMFEPQKAASFPLNHYSSQSHDMYNPQRYTNSMPNQPQYPNYNTAASQEQPVAAVYSGYYYVQDKEPQQPHRTPNHIASTPHFSNLNSYYHQQQHQPFASPSYHHPRPAMPPPSPFPPQTRFPTAHPSLASPANSETYREAVDLFSEVVKKLEKETGVLQPGSRYLLAPVPLPNGIPGSTSAPASGFPHQLDHIMGPEFLQRAQKLYGKIIKEQTERLRQPPAHHPQQGYPGAYNRNDYMRQAYHNSRPSHFARNMIVDSVNPSSSLVDTVKALELNVPESRVEQRNELMQTAESSFIPINSPTKAADEIKTETELIFRSEQDRAAYGKKMAPKSNDYVEHPLPYEEYEGLIKDIL</sequence>
<dbReference type="AlphaFoldDB" id="A0A1D2N2W3"/>
<organism evidence="2 3">
    <name type="scientific">Orchesella cincta</name>
    <name type="common">Springtail</name>
    <name type="synonym">Podura cincta</name>
    <dbReference type="NCBI Taxonomy" id="48709"/>
    <lineage>
        <taxon>Eukaryota</taxon>
        <taxon>Metazoa</taxon>
        <taxon>Ecdysozoa</taxon>
        <taxon>Arthropoda</taxon>
        <taxon>Hexapoda</taxon>
        <taxon>Collembola</taxon>
        <taxon>Entomobryomorpha</taxon>
        <taxon>Entomobryoidea</taxon>
        <taxon>Orchesellidae</taxon>
        <taxon>Orchesellinae</taxon>
        <taxon>Orchesella</taxon>
    </lineage>
</organism>
<feature type="region of interest" description="Disordered" evidence="1">
    <location>
        <begin position="158"/>
        <end position="199"/>
    </location>
</feature>
<evidence type="ECO:0000256" key="1">
    <source>
        <dbReference type="SAM" id="MobiDB-lite"/>
    </source>
</evidence>
<feature type="non-terminal residue" evidence="2">
    <location>
        <position position="1"/>
    </location>
</feature>
<reference evidence="2 3" key="1">
    <citation type="journal article" date="2016" name="Genome Biol. Evol.">
        <title>Gene Family Evolution Reflects Adaptation to Soil Environmental Stressors in the Genome of the Collembolan Orchesella cincta.</title>
        <authorList>
            <person name="Faddeeva-Vakhrusheva A."/>
            <person name="Derks M.F."/>
            <person name="Anvar S.Y."/>
            <person name="Agamennone V."/>
            <person name="Suring W."/>
            <person name="Smit S."/>
            <person name="van Straalen N.M."/>
            <person name="Roelofs D."/>
        </authorList>
    </citation>
    <scope>NUCLEOTIDE SEQUENCE [LARGE SCALE GENOMIC DNA]</scope>
    <source>
        <tissue evidence="2">Mixed pool</tissue>
    </source>
</reference>
<gene>
    <name evidence="2" type="ORF">Ocin01_07084</name>
</gene>
<name>A0A1D2N2W3_ORCCI</name>
<keyword evidence="3" id="KW-1185">Reference proteome</keyword>
<proteinExistence type="predicted"/>
<accession>A0A1D2N2W3</accession>